<name>A0A0A0BLN5_9CELL</name>
<dbReference type="RefSeq" id="WP_035062688.1">
    <property type="nucleotide sequence ID" value="NZ_AXCZ01000257.1"/>
</dbReference>
<feature type="transmembrane region" description="Helical" evidence="1">
    <location>
        <begin position="100"/>
        <end position="121"/>
    </location>
</feature>
<evidence type="ECO:0000313" key="3">
    <source>
        <dbReference type="Proteomes" id="UP000054314"/>
    </source>
</evidence>
<evidence type="ECO:0000313" key="2">
    <source>
        <dbReference type="EMBL" id="KGM08740.1"/>
    </source>
</evidence>
<feature type="transmembrane region" description="Helical" evidence="1">
    <location>
        <begin position="57"/>
        <end position="79"/>
    </location>
</feature>
<comment type="caution">
    <text evidence="2">The sequence shown here is derived from an EMBL/GenBank/DDBJ whole genome shotgun (WGS) entry which is preliminary data.</text>
</comment>
<keyword evidence="1" id="KW-0812">Transmembrane</keyword>
<dbReference type="AlphaFoldDB" id="A0A0A0BLN5"/>
<dbReference type="Proteomes" id="UP000054314">
    <property type="component" value="Unassembled WGS sequence"/>
</dbReference>
<organism evidence="2 3">
    <name type="scientific">Cellulomonas bogoriensis 69B4 = DSM 16987</name>
    <dbReference type="NCBI Taxonomy" id="1386082"/>
    <lineage>
        <taxon>Bacteria</taxon>
        <taxon>Bacillati</taxon>
        <taxon>Actinomycetota</taxon>
        <taxon>Actinomycetes</taxon>
        <taxon>Micrococcales</taxon>
        <taxon>Cellulomonadaceae</taxon>
        <taxon>Cellulomonas</taxon>
    </lineage>
</organism>
<reference evidence="2 3" key="1">
    <citation type="submission" date="2013-08" db="EMBL/GenBank/DDBJ databases">
        <title>Genome sequencing of Cellulomonas bogoriensis 69B4.</title>
        <authorList>
            <person name="Chen F."/>
            <person name="Li Y."/>
            <person name="Wang G."/>
        </authorList>
    </citation>
    <scope>NUCLEOTIDE SEQUENCE [LARGE SCALE GENOMIC DNA]</scope>
    <source>
        <strain evidence="2 3">69B4</strain>
    </source>
</reference>
<evidence type="ECO:0000256" key="1">
    <source>
        <dbReference type="SAM" id="Phobius"/>
    </source>
</evidence>
<accession>A0A0A0BLN5</accession>
<keyword evidence="3" id="KW-1185">Reference proteome</keyword>
<keyword evidence="1" id="KW-0472">Membrane</keyword>
<gene>
    <name evidence="2" type="ORF">N869_10075</name>
</gene>
<protein>
    <submittedName>
        <fullName evidence="2">Uncharacterized protein</fullName>
    </submittedName>
</protein>
<sequence length="122" mass="13121">MIEAIMLAAGGAAWETVTHAGPYGETGPRLVYRWTWWFWPLGLVSAGTLSATTAEGYMASSVGALVAVGTIITSIRYPYRRVSEDSIKVSRRSVSRDANRCRRLGALSVLSVAFITVLAVIG</sequence>
<dbReference type="EMBL" id="AXCZ01000257">
    <property type="protein sequence ID" value="KGM08740.1"/>
    <property type="molecule type" value="Genomic_DNA"/>
</dbReference>
<proteinExistence type="predicted"/>
<keyword evidence="1" id="KW-1133">Transmembrane helix</keyword>